<dbReference type="SMART" id="SM00387">
    <property type="entry name" value="HATPase_c"/>
    <property type="match status" value="1"/>
</dbReference>
<dbReference type="GO" id="GO:0005886">
    <property type="term" value="C:plasma membrane"/>
    <property type="evidence" value="ECO:0007669"/>
    <property type="project" value="TreeGrafter"/>
</dbReference>
<evidence type="ECO:0000256" key="3">
    <source>
        <dbReference type="ARBA" id="ARBA00012438"/>
    </source>
</evidence>
<feature type="transmembrane region" description="Helical" evidence="10">
    <location>
        <begin position="6"/>
        <end position="30"/>
    </location>
</feature>
<feature type="domain" description="HAMP" evidence="12">
    <location>
        <begin position="178"/>
        <end position="231"/>
    </location>
</feature>
<evidence type="ECO:0000256" key="2">
    <source>
        <dbReference type="ARBA" id="ARBA00004370"/>
    </source>
</evidence>
<evidence type="ECO:0000256" key="10">
    <source>
        <dbReference type="SAM" id="Phobius"/>
    </source>
</evidence>
<dbReference type="Proteomes" id="UP000619078">
    <property type="component" value="Unassembled WGS sequence"/>
</dbReference>
<dbReference type="Pfam" id="PF00672">
    <property type="entry name" value="HAMP"/>
    <property type="match status" value="1"/>
</dbReference>
<dbReference type="PROSITE" id="PS50885">
    <property type="entry name" value="HAMP"/>
    <property type="match status" value="1"/>
</dbReference>
<keyword evidence="8 10" id="KW-1133">Transmembrane helix</keyword>
<evidence type="ECO:0000256" key="6">
    <source>
        <dbReference type="ARBA" id="ARBA00022692"/>
    </source>
</evidence>
<dbReference type="SMART" id="SM00304">
    <property type="entry name" value="HAMP"/>
    <property type="match status" value="1"/>
</dbReference>
<gene>
    <name evidence="13" type="ORF">IDJ76_00555</name>
</gene>
<dbReference type="InterPro" id="IPR036097">
    <property type="entry name" value="HisK_dim/P_sf"/>
</dbReference>
<dbReference type="EC" id="2.7.13.3" evidence="3"/>
<evidence type="ECO:0000256" key="4">
    <source>
        <dbReference type="ARBA" id="ARBA00022553"/>
    </source>
</evidence>
<protein>
    <recommendedName>
        <fullName evidence="3">histidine kinase</fullName>
        <ecNumber evidence="3">2.7.13.3</ecNumber>
    </recommendedName>
</protein>
<dbReference type="Gene3D" id="1.10.287.130">
    <property type="match status" value="1"/>
</dbReference>
<dbReference type="InterPro" id="IPR003594">
    <property type="entry name" value="HATPase_dom"/>
</dbReference>
<dbReference type="RefSeq" id="WP_191159634.1">
    <property type="nucleotide sequence ID" value="NZ_JACWMX010000001.1"/>
</dbReference>
<dbReference type="InterPro" id="IPR003660">
    <property type="entry name" value="HAMP_dom"/>
</dbReference>
<keyword evidence="14" id="KW-1185">Reference proteome</keyword>
<evidence type="ECO:0000259" key="11">
    <source>
        <dbReference type="PROSITE" id="PS50109"/>
    </source>
</evidence>
<keyword evidence="9" id="KW-0902">Two-component regulatory system</keyword>
<dbReference type="SUPFAM" id="SSF47384">
    <property type="entry name" value="Homodimeric domain of signal transducing histidine kinase"/>
    <property type="match status" value="1"/>
</dbReference>
<dbReference type="GO" id="GO:0000155">
    <property type="term" value="F:phosphorelay sensor kinase activity"/>
    <property type="evidence" value="ECO:0007669"/>
    <property type="project" value="InterPro"/>
</dbReference>
<dbReference type="InterPro" id="IPR050428">
    <property type="entry name" value="TCS_sensor_his_kinase"/>
</dbReference>
<dbReference type="InterPro" id="IPR003661">
    <property type="entry name" value="HisK_dim/P_dom"/>
</dbReference>
<dbReference type="PROSITE" id="PS50109">
    <property type="entry name" value="HIS_KIN"/>
    <property type="match status" value="1"/>
</dbReference>
<evidence type="ECO:0000256" key="8">
    <source>
        <dbReference type="ARBA" id="ARBA00022989"/>
    </source>
</evidence>
<sequence>MTLKQRFSFIFSCLFSFVLAAVMLIIYYLFANFRREEFADRLAEKAENTAKILVDVREIDYNMQKLLDRNSVRRLYNEKTLVFDDAKRLIYNSSDTTSIAWSNDELEELKTEPKIIRRKGKSEMVGLFYQSKGKNYYVLISAEDTYGNRKLVYLKYLLMGAFIISTLLIWFLSFFVSKRNLMPLDNFTTQIRDITDKNLNVRLKKAKHEDEINTLVSAFNQMMDRIDGAYNRQREFTGNASHELRTPVARIAAQLENILHDDELEPAMKKNLASIADDIFQLSEIISSLVALAEINNRQHSISLGKTRLDELVFNAAAQISAANPGFKLKFEIENLTTDDTELEVDGDETLLLMVMLNLLKNGYLYSDNRCVECIIRQKPTGIDVIFTNTGEVPDVTDTNLLFGTFYRGSNTLHKQGSGIGLGIVKRVLQYHDADVSYHIIDQNTNQVIVTFYR</sequence>
<evidence type="ECO:0000256" key="1">
    <source>
        <dbReference type="ARBA" id="ARBA00000085"/>
    </source>
</evidence>
<dbReference type="CDD" id="cd00082">
    <property type="entry name" value="HisKA"/>
    <property type="match status" value="1"/>
</dbReference>
<name>A0A926NGC0_9SPHI</name>
<dbReference type="InterPro" id="IPR005467">
    <property type="entry name" value="His_kinase_dom"/>
</dbReference>
<dbReference type="SUPFAM" id="SSF158472">
    <property type="entry name" value="HAMP domain-like"/>
    <property type="match status" value="1"/>
</dbReference>
<evidence type="ECO:0000313" key="14">
    <source>
        <dbReference type="Proteomes" id="UP000619078"/>
    </source>
</evidence>
<keyword evidence="6 10" id="KW-0812">Transmembrane</keyword>
<evidence type="ECO:0000259" key="12">
    <source>
        <dbReference type="PROSITE" id="PS50885"/>
    </source>
</evidence>
<dbReference type="Gene3D" id="6.10.340.10">
    <property type="match status" value="1"/>
</dbReference>
<dbReference type="PANTHER" id="PTHR45436">
    <property type="entry name" value="SENSOR HISTIDINE KINASE YKOH"/>
    <property type="match status" value="1"/>
</dbReference>
<comment type="subcellular location">
    <subcellularLocation>
        <location evidence="2">Membrane</location>
    </subcellularLocation>
</comment>
<comment type="caution">
    <text evidence="13">The sequence shown here is derived from an EMBL/GenBank/DDBJ whole genome shotgun (WGS) entry which is preliminary data.</text>
</comment>
<reference evidence="13" key="1">
    <citation type="submission" date="2020-09" db="EMBL/GenBank/DDBJ databases">
        <title>Novel species of Mucilaginibacter isolated from a glacier on the Tibetan Plateau.</title>
        <authorList>
            <person name="Liu Q."/>
            <person name="Xin Y.-H."/>
        </authorList>
    </citation>
    <scope>NUCLEOTIDE SEQUENCE</scope>
    <source>
        <strain evidence="13">ZB1P21</strain>
    </source>
</reference>
<dbReference type="Pfam" id="PF02518">
    <property type="entry name" value="HATPase_c"/>
    <property type="match status" value="1"/>
</dbReference>
<feature type="domain" description="Histidine kinase" evidence="11">
    <location>
        <begin position="239"/>
        <end position="438"/>
    </location>
</feature>
<proteinExistence type="predicted"/>
<dbReference type="PANTHER" id="PTHR45436:SF5">
    <property type="entry name" value="SENSOR HISTIDINE KINASE TRCS"/>
    <property type="match status" value="1"/>
</dbReference>
<organism evidence="13 14">
    <name type="scientific">Mucilaginibacter glaciei</name>
    <dbReference type="NCBI Taxonomy" id="2772109"/>
    <lineage>
        <taxon>Bacteria</taxon>
        <taxon>Pseudomonadati</taxon>
        <taxon>Bacteroidota</taxon>
        <taxon>Sphingobacteriia</taxon>
        <taxon>Sphingobacteriales</taxon>
        <taxon>Sphingobacteriaceae</taxon>
        <taxon>Mucilaginibacter</taxon>
    </lineage>
</organism>
<evidence type="ECO:0000256" key="9">
    <source>
        <dbReference type="ARBA" id="ARBA00023012"/>
    </source>
</evidence>
<evidence type="ECO:0000256" key="5">
    <source>
        <dbReference type="ARBA" id="ARBA00022679"/>
    </source>
</evidence>
<dbReference type="InterPro" id="IPR036890">
    <property type="entry name" value="HATPase_C_sf"/>
</dbReference>
<dbReference type="Pfam" id="PF00512">
    <property type="entry name" value="HisKA"/>
    <property type="match status" value="1"/>
</dbReference>
<evidence type="ECO:0000256" key="7">
    <source>
        <dbReference type="ARBA" id="ARBA00022777"/>
    </source>
</evidence>
<dbReference type="CDD" id="cd06225">
    <property type="entry name" value="HAMP"/>
    <property type="match status" value="1"/>
</dbReference>
<dbReference type="SMART" id="SM00388">
    <property type="entry name" value="HisKA"/>
    <property type="match status" value="1"/>
</dbReference>
<dbReference type="Gene3D" id="3.30.565.10">
    <property type="entry name" value="Histidine kinase-like ATPase, C-terminal domain"/>
    <property type="match status" value="1"/>
</dbReference>
<dbReference type="SUPFAM" id="SSF55874">
    <property type="entry name" value="ATPase domain of HSP90 chaperone/DNA topoisomerase II/histidine kinase"/>
    <property type="match status" value="1"/>
</dbReference>
<accession>A0A926NGC0</accession>
<keyword evidence="10" id="KW-0472">Membrane</keyword>
<dbReference type="EMBL" id="JACWMX010000001">
    <property type="protein sequence ID" value="MBD1391574.1"/>
    <property type="molecule type" value="Genomic_DNA"/>
</dbReference>
<dbReference type="AlphaFoldDB" id="A0A926NGC0"/>
<keyword evidence="4" id="KW-0597">Phosphoprotein</keyword>
<keyword evidence="5" id="KW-0808">Transferase</keyword>
<keyword evidence="7" id="KW-0418">Kinase</keyword>
<feature type="transmembrane region" description="Helical" evidence="10">
    <location>
        <begin position="156"/>
        <end position="176"/>
    </location>
</feature>
<comment type="catalytic activity">
    <reaction evidence="1">
        <text>ATP + protein L-histidine = ADP + protein N-phospho-L-histidine.</text>
        <dbReference type="EC" id="2.7.13.3"/>
    </reaction>
</comment>
<evidence type="ECO:0000313" key="13">
    <source>
        <dbReference type="EMBL" id="MBD1391574.1"/>
    </source>
</evidence>